<evidence type="ECO:0000313" key="5">
    <source>
        <dbReference type="Proteomes" id="UP000274046"/>
    </source>
</evidence>
<keyword evidence="5" id="KW-1185">Reference proteome</keyword>
<feature type="transmembrane region" description="Helical" evidence="2">
    <location>
        <begin position="83"/>
        <end position="110"/>
    </location>
</feature>
<feature type="transmembrane region" description="Helical" evidence="2">
    <location>
        <begin position="373"/>
        <end position="388"/>
    </location>
</feature>
<keyword evidence="2" id="KW-1133">Transmembrane helix</keyword>
<feature type="transmembrane region" description="Helical" evidence="2">
    <location>
        <begin position="311"/>
        <end position="328"/>
    </location>
</feature>
<keyword evidence="1" id="KW-0443">Lipid metabolism</keyword>
<dbReference type="InterPro" id="IPR002641">
    <property type="entry name" value="PNPLA_dom"/>
</dbReference>
<keyword evidence="2" id="KW-0472">Membrane</keyword>
<sequence>MIKILTFIFGPIVNAILEIHQERKALEEKLEFKSAFKDFFHVARNTGFVLIPSLLCGAVFLLLSQGRDTLLLIVEKMDSGDYSQLFCFLIGITAWSIFGELSIRYAIAISDNSGKSLRDSRVYSRKISQRILATFSLFWPSIMILLALIWGYNSATYMSWEVKLLNFGIFALCIFLLLRLFSYLYFHRKPRIGNKPAKTILGARSLGETEYNWVNRLYGIYDEYVYTLLKPSNFKGAYSADMRHFTKHIVDSSDEFRADFLQNKAVMTSQRLIPEKFELINGDKIIPRRGDSYRWRYRIPNSFYPKLHRQIGVMAGLSIIMLIGISFLPGGSSFFGHMGAPALICIAFACYSGIYSALLFVDYALLRKSFFQVRWLLIILLVVSSVVNKDHPVDMDAVANAPRNTLTNQFETWFADYRKKMNSKHPGIERYPVVFICAEGGALRTGAYTSMFLTNLQNDLNNKGIDFKKSIFSMSGVSGGALGLAYYNAKAFGDDQKNAKAGGDISKAVSFYKYDCLSPIIGKMLFGDFVNLFIPWHIKNFDRAIALEKSWKKAYAKTLQNGERNLFSEPFIDGKLDTLKPVLIINTTEIESGYQCWVSNIQPQGIFYQQKRDILQQKVNRISYSTAINFSTRFPLFSPAAEVDTLGGRLHYLDGGYVENTGAGSTIELLNLLEKQVADFNKVLPVVIYLRFSDNDNTQAKNIHIGNELVEIVSGIYNTRVGRSFTAIAMLNKFVNDHNGIIIDEPLTKNERAVPMNWVLSDQSMDYIFADIKTKLLDTSSNGVKIKLASKGAKYLPISPYP</sequence>
<keyword evidence="2" id="KW-0812">Transmembrane</keyword>
<evidence type="ECO:0000256" key="2">
    <source>
        <dbReference type="SAM" id="Phobius"/>
    </source>
</evidence>
<accession>A0A3N0BS21</accession>
<dbReference type="OrthoDB" id="1488930at2"/>
<dbReference type="RefSeq" id="WP_123206464.1">
    <property type="nucleotide sequence ID" value="NZ_RBEE01000026.1"/>
</dbReference>
<organism evidence="4 5">
    <name type="scientific">Pedobacter jejuensis</name>
    <dbReference type="NCBI Taxonomy" id="1268550"/>
    <lineage>
        <taxon>Bacteria</taxon>
        <taxon>Pseudomonadati</taxon>
        <taxon>Bacteroidota</taxon>
        <taxon>Sphingobacteriia</taxon>
        <taxon>Sphingobacteriales</taxon>
        <taxon>Sphingobacteriaceae</taxon>
        <taxon>Pedobacter</taxon>
    </lineage>
</organism>
<feature type="transmembrane region" description="Helical" evidence="2">
    <location>
        <begin position="340"/>
        <end position="361"/>
    </location>
</feature>
<evidence type="ECO:0000256" key="1">
    <source>
        <dbReference type="ARBA" id="ARBA00023098"/>
    </source>
</evidence>
<feature type="domain" description="PNPLA" evidence="3">
    <location>
        <begin position="437"/>
        <end position="664"/>
    </location>
</feature>
<gene>
    <name evidence="4" type="ORF">D7004_13845</name>
</gene>
<feature type="transmembrane region" description="Helical" evidence="2">
    <location>
        <begin position="164"/>
        <end position="186"/>
    </location>
</feature>
<comment type="caution">
    <text evidence="4">The sequence shown here is derived from an EMBL/GenBank/DDBJ whole genome shotgun (WGS) entry which is preliminary data.</text>
</comment>
<reference evidence="4 5" key="1">
    <citation type="submission" date="2018-10" db="EMBL/GenBank/DDBJ databases">
        <title>Genome sequencing of Pedobacter jejuensis TNB23.</title>
        <authorList>
            <person name="Cho Y.-J."/>
            <person name="Cho A."/>
            <person name="Kim O.-S."/>
        </authorList>
    </citation>
    <scope>NUCLEOTIDE SEQUENCE [LARGE SCALE GENOMIC DNA]</scope>
    <source>
        <strain evidence="4 5">TNB23</strain>
    </source>
</reference>
<dbReference type="EMBL" id="RBEE01000026">
    <property type="protein sequence ID" value="RNL51821.1"/>
    <property type="molecule type" value="Genomic_DNA"/>
</dbReference>
<dbReference type="SUPFAM" id="SSF52151">
    <property type="entry name" value="FabD/lysophospholipase-like"/>
    <property type="match status" value="1"/>
</dbReference>
<dbReference type="GO" id="GO:0006629">
    <property type="term" value="P:lipid metabolic process"/>
    <property type="evidence" value="ECO:0007669"/>
    <property type="project" value="UniProtKB-KW"/>
</dbReference>
<evidence type="ECO:0000259" key="3">
    <source>
        <dbReference type="Pfam" id="PF01734"/>
    </source>
</evidence>
<protein>
    <submittedName>
        <fullName evidence="4">Patatin-like phospholipase family protein</fullName>
    </submittedName>
</protein>
<dbReference type="Proteomes" id="UP000274046">
    <property type="component" value="Unassembled WGS sequence"/>
</dbReference>
<dbReference type="Pfam" id="PF01734">
    <property type="entry name" value="Patatin"/>
    <property type="match status" value="1"/>
</dbReference>
<feature type="transmembrane region" description="Helical" evidence="2">
    <location>
        <begin position="131"/>
        <end position="152"/>
    </location>
</feature>
<proteinExistence type="predicted"/>
<feature type="transmembrane region" description="Helical" evidence="2">
    <location>
        <begin position="42"/>
        <end position="63"/>
    </location>
</feature>
<dbReference type="AlphaFoldDB" id="A0A3N0BS21"/>
<name>A0A3N0BS21_9SPHI</name>
<evidence type="ECO:0000313" key="4">
    <source>
        <dbReference type="EMBL" id="RNL51821.1"/>
    </source>
</evidence>
<dbReference type="InterPro" id="IPR016035">
    <property type="entry name" value="Acyl_Trfase/lysoPLipase"/>
</dbReference>